<feature type="transmembrane region" description="Helical" evidence="6">
    <location>
        <begin position="32"/>
        <end position="51"/>
    </location>
</feature>
<evidence type="ECO:0000256" key="5">
    <source>
        <dbReference type="ARBA" id="ARBA00023140"/>
    </source>
</evidence>
<sequence length="392" mass="45869">MSAKSTVFRAKLVQKQGQKTCLTYTTAPQVSWALYQLYPFLIIFDGLLNNLMWCCDDICLPFIYLVLMTLVVSCESVLSEGSNVLGSLVNSWFGLMSGAFIMFSCMYYVSSVLWELKQDESPTLDDIVVMMDNVHYKLEKMREDVARVFRLQRRDFPFLLIVLTPLNWLVATYLVSSENYVKIIVTAGLVFHSSWCQCTLRLIWRSLFARHLWFIVCKRRDSTATDRDAHRYTVLRPALDVVIPRELALLESPQCAVKLKPYVRDATVRGCEHLRGDPNFTWTKVETVEYRICENQRKWPLDGWTHNTLAYERTKFTTGWGKGWQQSVSPWEFQESLEPDWFWIDDGWMPHDWDYCDADWNMLGSKDSLDCYTRSRSWTRSAFRKLSPQQAT</sequence>
<dbReference type="InterPro" id="IPR010482">
    <property type="entry name" value="TECPR1-like_DysF"/>
</dbReference>
<feature type="domain" description="TECPR1-like DysF" evidence="7">
    <location>
        <begin position="20"/>
        <end position="380"/>
    </location>
</feature>
<dbReference type="InterPro" id="IPR052646">
    <property type="entry name" value="Peroxisomal_PEX28-32"/>
</dbReference>
<evidence type="ECO:0000256" key="1">
    <source>
        <dbReference type="ARBA" id="ARBA00004585"/>
    </source>
</evidence>
<protein>
    <submittedName>
        <fullName evidence="8">LAME_0D09274g1_1</fullName>
    </submittedName>
</protein>
<evidence type="ECO:0000313" key="8">
    <source>
        <dbReference type="EMBL" id="SCU87231.1"/>
    </source>
</evidence>
<dbReference type="Pfam" id="PF06398">
    <property type="entry name" value="Pex24p"/>
    <property type="match status" value="1"/>
</dbReference>
<keyword evidence="9" id="KW-1185">Reference proteome</keyword>
<keyword evidence="4 6" id="KW-0472">Membrane</keyword>
<evidence type="ECO:0000313" key="9">
    <source>
        <dbReference type="Proteomes" id="UP000191144"/>
    </source>
</evidence>
<evidence type="ECO:0000256" key="6">
    <source>
        <dbReference type="SAM" id="Phobius"/>
    </source>
</evidence>
<evidence type="ECO:0000256" key="4">
    <source>
        <dbReference type="ARBA" id="ARBA00023136"/>
    </source>
</evidence>
<dbReference type="PANTHER" id="PTHR31679">
    <property type="entry name" value="PEROXISOMAL MEMBRANE PROTEIN PEX30-RELATED"/>
    <property type="match status" value="1"/>
</dbReference>
<comment type="subcellular location">
    <subcellularLocation>
        <location evidence="1">Peroxisome membrane</location>
        <topology evidence="1">Multi-pass membrane protein</topology>
    </subcellularLocation>
</comment>
<organism evidence="8 9">
    <name type="scientific">Lachancea meyersii CBS 8951</name>
    <dbReference type="NCBI Taxonomy" id="1266667"/>
    <lineage>
        <taxon>Eukaryota</taxon>
        <taxon>Fungi</taxon>
        <taxon>Dikarya</taxon>
        <taxon>Ascomycota</taxon>
        <taxon>Saccharomycotina</taxon>
        <taxon>Saccharomycetes</taxon>
        <taxon>Saccharomycetales</taxon>
        <taxon>Saccharomycetaceae</taxon>
        <taxon>Lachancea</taxon>
    </lineage>
</organism>
<feature type="transmembrane region" description="Helical" evidence="6">
    <location>
        <begin position="156"/>
        <end position="175"/>
    </location>
</feature>
<dbReference type="EMBL" id="LT598482">
    <property type="protein sequence ID" value="SCU87231.1"/>
    <property type="molecule type" value="Genomic_DNA"/>
</dbReference>
<keyword evidence="3 6" id="KW-1133">Transmembrane helix</keyword>
<dbReference type="OrthoDB" id="5586090at2759"/>
<reference evidence="9" key="1">
    <citation type="submission" date="2016-03" db="EMBL/GenBank/DDBJ databases">
        <authorList>
            <person name="Devillers Hugo."/>
        </authorList>
    </citation>
    <scope>NUCLEOTIDE SEQUENCE [LARGE SCALE GENOMIC DNA]</scope>
</reference>
<dbReference type="PANTHER" id="PTHR31679:SF3">
    <property type="entry name" value="PEROXISOMAL MEMBRANE PROTEIN PEX32"/>
    <property type="match status" value="1"/>
</dbReference>
<feature type="transmembrane region" description="Helical" evidence="6">
    <location>
        <begin position="91"/>
        <end position="109"/>
    </location>
</feature>
<evidence type="ECO:0000259" key="7">
    <source>
        <dbReference type="Pfam" id="PF06398"/>
    </source>
</evidence>
<keyword evidence="2 6" id="KW-0812">Transmembrane</keyword>
<evidence type="ECO:0000256" key="2">
    <source>
        <dbReference type="ARBA" id="ARBA00022692"/>
    </source>
</evidence>
<dbReference type="GO" id="GO:0007031">
    <property type="term" value="P:peroxisome organization"/>
    <property type="evidence" value="ECO:0007669"/>
    <property type="project" value="TreeGrafter"/>
</dbReference>
<dbReference type="AlphaFoldDB" id="A0A1G4JB98"/>
<dbReference type="Proteomes" id="UP000191144">
    <property type="component" value="Chromosome D"/>
</dbReference>
<evidence type="ECO:0000256" key="3">
    <source>
        <dbReference type="ARBA" id="ARBA00022989"/>
    </source>
</evidence>
<gene>
    <name evidence="8" type="ORF">LAME_0D09274G</name>
</gene>
<keyword evidence="5" id="KW-0576">Peroxisome</keyword>
<accession>A0A1G4JB98</accession>
<dbReference type="GO" id="GO:0005778">
    <property type="term" value="C:peroxisomal membrane"/>
    <property type="evidence" value="ECO:0007669"/>
    <property type="project" value="UniProtKB-SubCell"/>
</dbReference>
<name>A0A1G4JB98_9SACH</name>
<proteinExistence type="predicted"/>